<dbReference type="AlphaFoldDB" id="A0A6I6H833"/>
<keyword evidence="2" id="KW-1185">Reference proteome</keyword>
<dbReference type="Proteomes" id="UP000426235">
    <property type="component" value="Chromosome"/>
</dbReference>
<sequence>MKQIKSHNYEILNFRTESNPQLNRVDCLTLANPAAETVLDELQFTGRNPFASSDVNISPHLTGVLPYRLSKT</sequence>
<proteinExistence type="predicted"/>
<dbReference type="EMBL" id="CP046621">
    <property type="protein sequence ID" value="QGW76648.1"/>
    <property type="molecule type" value="Genomic_DNA"/>
</dbReference>
<name>A0A6I6H833_9PSED</name>
<dbReference type="RefSeq" id="WP_157191750.1">
    <property type="nucleotide sequence ID" value="NZ_CP046621.1"/>
</dbReference>
<reference evidence="1" key="1">
    <citation type="submission" date="2019-12" db="EMBL/GenBank/DDBJ databases">
        <title>Hybrid Genome Assemblies of two High G+C Isolates from Undergraduate Microbiology Courses.</title>
        <authorList>
            <person name="Ne Ville C.J."/>
            <person name="Enright D."/>
            <person name="Hernandez I."/>
            <person name="Dodsworth J."/>
            <person name="Orwin P.M."/>
        </authorList>
    </citation>
    <scope>NUCLEOTIDE SEQUENCE [LARGE SCALE GENOMIC DNA]</scope>
    <source>
        <strain evidence="1">Neo</strain>
    </source>
</reference>
<accession>A0A6I6H833</accession>
<evidence type="ECO:0000313" key="1">
    <source>
        <dbReference type="EMBL" id="QGW76648.1"/>
    </source>
</evidence>
<protein>
    <submittedName>
        <fullName evidence="1">Uncharacterized protein</fullName>
    </submittedName>
</protein>
<gene>
    <name evidence="1" type="ORF">GPJ81_08165</name>
</gene>
<evidence type="ECO:0000313" key="2">
    <source>
        <dbReference type="Proteomes" id="UP000426235"/>
    </source>
</evidence>
<organism evidence="1 2">
    <name type="scientific">Pseudomonas alkylphenolica</name>
    <dbReference type="NCBI Taxonomy" id="237609"/>
    <lineage>
        <taxon>Bacteria</taxon>
        <taxon>Pseudomonadati</taxon>
        <taxon>Pseudomonadota</taxon>
        <taxon>Gammaproteobacteria</taxon>
        <taxon>Pseudomonadales</taxon>
        <taxon>Pseudomonadaceae</taxon>
        <taxon>Pseudomonas</taxon>
    </lineage>
</organism>